<dbReference type="EMBL" id="CP046171">
    <property type="protein sequence ID" value="QIS06774.1"/>
    <property type="molecule type" value="Genomic_DNA"/>
</dbReference>
<evidence type="ECO:0000313" key="1">
    <source>
        <dbReference type="EMBL" id="QIS06774.1"/>
    </source>
</evidence>
<proteinExistence type="predicted"/>
<sequence>MENIRYTFGDIESGMGFIAEGLSLSERDTDLMELLLNAIYDRSESADITLDEVISNHYSGTPAEVRSWWTNWS</sequence>
<name>A0A6G9Y0T1_NOCBR</name>
<evidence type="ECO:0000313" key="2">
    <source>
        <dbReference type="Proteomes" id="UP000501705"/>
    </source>
</evidence>
<reference evidence="1 2" key="1">
    <citation type="journal article" date="2019" name="ACS Chem. Biol.">
        <title>Identification and Mobilization of a Cryptic Antibiotic Biosynthesis Gene Locus from a Human-Pathogenic Nocardia Isolate.</title>
        <authorList>
            <person name="Herisse M."/>
            <person name="Ishida K."/>
            <person name="Porter J.L."/>
            <person name="Howden B."/>
            <person name="Hertweck C."/>
            <person name="Stinear T.P."/>
            <person name="Pidot S.J."/>
        </authorList>
    </citation>
    <scope>NUCLEOTIDE SEQUENCE [LARGE SCALE GENOMIC DNA]</scope>
    <source>
        <strain evidence="1 2">AUSMDU00024985</strain>
    </source>
</reference>
<organism evidence="1 2">
    <name type="scientific">Nocardia brasiliensis</name>
    <dbReference type="NCBI Taxonomy" id="37326"/>
    <lineage>
        <taxon>Bacteria</taxon>
        <taxon>Bacillati</taxon>
        <taxon>Actinomycetota</taxon>
        <taxon>Actinomycetes</taxon>
        <taxon>Mycobacteriales</taxon>
        <taxon>Nocardiaceae</taxon>
        <taxon>Nocardia</taxon>
    </lineage>
</organism>
<gene>
    <name evidence="1" type="ORF">F5X71_34690</name>
</gene>
<protein>
    <submittedName>
        <fullName evidence="1">Uncharacterized protein</fullName>
    </submittedName>
</protein>
<accession>A0A6G9Y0T1</accession>
<dbReference type="Proteomes" id="UP000501705">
    <property type="component" value="Chromosome"/>
</dbReference>
<dbReference type="RefSeq" id="WP_167465788.1">
    <property type="nucleotide sequence ID" value="NZ_CP046171.1"/>
</dbReference>
<dbReference type="AlphaFoldDB" id="A0A6G9Y0T1"/>